<organism evidence="1 2">
    <name type="scientific">Segatella oulorum</name>
    <dbReference type="NCBI Taxonomy" id="28136"/>
    <lineage>
        <taxon>Bacteria</taxon>
        <taxon>Pseudomonadati</taxon>
        <taxon>Bacteroidota</taxon>
        <taxon>Bacteroidia</taxon>
        <taxon>Bacteroidales</taxon>
        <taxon>Prevotellaceae</taxon>
        <taxon>Segatella</taxon>
    </lineage>
</organism>
<dbReference type="Proteomes" id="UP000190065">
    <property type="component" value="Unassembled WGS sequence"/>
</dbReference>
<accession>A0A1T4RKM5</accession>
<evidence type="ECO:0000313" key="1">
    <source>
        <dbReference type="EMBL" id="SKA16221.1"/>
    </source>
</evidence>
<dbReference type="STRING" id="28136.SAMN02745202_02317"/>
<evidence type="ECO:0000313" key="2">
    <source>
        <dbReference type="Proteomes" id="UP000190065"/>
    </source>
</evidence>
<dbReference type="EMBL" id="FUXK01000034">
    <property type="protein sequence ID" value="SKA16221.1"/>
    <property type="molecule type" value="Genomic_DNA"/>
</dbReference>
<protein>
    <submittedName>
        <fullName evidence="1">Uncharacterized protein</fullName>
    </submittedName>
</protein>
<name>A0A1T4RKM5_9BACT</name>
<dbReference type="AlphaFoldDB" id="A0A1T4RKM5"/>
<sequence length="61" mass="7413">MPKRPKYSPTVTIWLQKDEPNKNCNQEYVQRLFRVLICYCYSNDYVELCSGVYRSSFHPFR</sequence>
<reference evidence="1 2" key="1">
    <citation type="submission" date="2017-02" db="EMBL/GenBank/DDBJ databases">
        <authorList>
            <person name="Peterson S.W."/>
        </authorList>
    </citation>
    <scope>NUCLEOTIDE SEQUENCE [LARGE SCALE GENOMIC DNA]</scope>
    <source>
        <strain evidence="1 2">ATCC 43324</strain>
    </source>
</reference>
<proteinExistence type="predicted"/>
<gene>
    <name evidence="1" type="ORF">SAMN02745202_02317</name>
</gene>